<evidence type="ECO:0000313" key="2">
    <source>
        <dbReference type="Proteomes" id="UP000027195"/>
    </source>
</evidence>
<gene>
    <name evidence="1" type="ORF">BOTBODRAFT_119147</name>
</gene>
<dbReference type="Proteomes" id="UP000027195">
    <property type="component" value="Unassembled WGS sequence"/>
</dbReference>
<dbReference type="OrthoDB" id="73076at2759"/>
<proteinExistence type="predicted"/>
<organism evidence="1 2">
    <name type="scientific">Botryobasidium botryosum (strain FD-172 SS1)</name>
    <dbReference type="NCBI Taxonomy" id="930990"/>
    <lineage>
        <taxon>Eukaryota</taxon>
        <taxon>Fungi</taxon>
        <taxon>Dikarya</taxon>
        <taxon>Basidiomycota</taxon>
        <taxon>Agaricomycotina</taxon>
        <taxon>Agaricomycetes</taxon>
        <taxon>Cantharellales</taxon>
        <taxon>Botryobasidiaceae</taxon>
        <taxon>Botryobasidium</taxon>
    </lineage>
</organism>
<dbReference type="AlphaFoldDB" id="A0A067LXG5"/>
<name>A0A067LXG5_BOTB1</name>
<dbReference type="InParanoid" id="A0A067LXG5"/>
<keyword evidence="2" id="KW-1185">Reference proteome</keyword>
<accession>A0A067LXG5</accession>
<sequence length="138" mass="16065">MRYLHHTGIPGGGAPNRSKLALDKYRCMWKDLREAQKKKVVKEESAQYTWINRHNLLSVFSIDCKKCILTYTEPSARGENPPCDPCADILDDKRFKNALRRKMPNEDHMRFAPTQYRPELLSTIWAMQAGVRQLVEMV</sequence>
<protein>
    <submittedName>
        <fullName evidence="1">Uncharacterized protein</fullName>
    </submittedName>
</protein>
<dbReference type="EMBL" id="KL198096">
    <property type="protein sequence ID" value="KDQ08083.1"/>
    <property type="molecule type" value="Genomic_DNA"/>
</dbReference>
<dbReference type="HOGENOM" id="CLU_106372_0_0_1"/>
<reference evidence="2" key="1">
    <citation type="journal article" date="2014" name="Proc. Natl. Acad. Sci. U.S.A.">
        <title>Extensive sampling of basidiomycete genomes demonstrates inadequacy of the white-rot/brown-rot paradigm for wood decay fungi.</title>
        <authorList>
            <person name="Riley R."/>
            <person name="Salamov A.A."/>
            <person name="Brown D.W."/>
            <person name="Nagy L.G."/>
            <person name="Floudas D."/>
            <person name="Held B.W."/>
            <person name="Levasseur A."/>
            <person name="Lombard V."/>
            <person name="Morin E."/>
            <person name="Otillar R."/>
            <person name="Lindquist E.A."/>
            <person name="Sun H."/>
            <person name="LaButti K.M."/>
            <person name="Schmutz J."/>
            <person name="Jabbour D."/>
            <person name="Luo H."/>
            <person name="Baker S.E."/>
            <person name="Pisabarro A.G."/>
            <person name="Walton J.D."/>
            <person name="Blanchette R.A."/>
            <person name="Henrissat B."/>
            <person name="Martin F."/>
            <person name="Cullen D."/>
            <person name="Hibbett D.S."/>
            <person name="Grigoriev I.V."/>
        </authorList>
    </citation>
    <scope>NUCLEOTIDE SEQUENCE [LARGE SCALE GENOMIC DNA]</scope>
    <source>
        <strain evidence="2">FD-172 SS1</strain>
    </source>
</reference>
<evidence type="ECO:0000313" key="1">
    <source>
        <dbReference type="EMBL" id="KDQ08083.1"/>
    </source>
</evidence>